<evidence type="ECO:0000256" key="3">
    <source>
        <dbReference type="ARBA" id="ARBA00022989"/>
    </source>
</evidence>
<evidence type="ECO:0000256" key="2">
    <source>
        <dbReference type="ARBA" id="ARBA00022692"/>
    </source>
</evidence>
<dbReference type="Pfam" id="PF01925">
    <property type="entry name" value="TauE"/>
    <property type="match status" value="1"/>
</dbReference>
<gene>
    <name evidence="6" type="ORF">ENL01_00660</name>
</gene>
<keyword evidence="2 5" id="KW-0812">Transmembrane</keyword>
<organism evidence="6">
    <name type="scientific">Chlorobaculum parvum</name>
    <dbReference type="NCBI Taxonomy" id="274539"/>
    <lineage>
        <taxon>Bacteria</taxon>
        <taxon>Pseudomonadati</taxon>
        <taxon>Chlorobiota</taxon>
        <taxon>Chlorobiia</taxon>
        <taxon>Chlorobiales</taxon>
        <taxon>Chlorobiaceae</taxon>
        <taxon>Chlorobaculum</taxon>
    </lineage>
</organism>
<sequence>MPLIMLFLIGLAAGLLSGMFGVGGGVIIVPALVFFFGMNQQAANGTSLIALLLPVGLLGVLEYYRSGNISTQNIWFGLMIALGLFAGAFFGAHLAIEVSSELLRRMFAVFLVFVAIRLWI</sequence>
<dbReference type="GO" id="GO:0005886">
    <property type="term" value="C:plasma membrane"/>
    <property type="evidence" value="ECO:0007669"/>
    <property type="project" value="UniProtKB-SubCell"/>
</dbReference>
<feature type="transmembrane region" description="Helical" evidence="5">
    <location>
        <begin position="7"/>
        <end position="36"/>
    </location>
</feature>
<evidence type="ECO:0000256" key="1">
    <source>
        <dbReference type="ARBA" id="ARBA00004141"/>
    </source>
</evidence>
<dbReference type="EMBL" id="DRSK01000039">
    <property type="protein sequence ID" value="HHE07437.1"/>
    <property type="molecule type" value="Genomic_DNA"/>
</dbReference>
<keyword evidence="5" id="KW-1003">Cell membrane</keyword>
<dbReference type="InterPro" id="IPR051598">
    <property type="entry name" value="TSUP/Inactive_protease-like"/>
</dbReference>
<dbReference type="Proteomes" id="UP000886059">
    <property type="component" value="Unassembled WGS sequence"/>
</dbReference>
<keyword evidence="3 5" id="KW-1133">Transmembrane helix</keyword>
<feature type="transmembrane region" description="Helical" evidence="5">
    <location>
        <begin position="73"/>
        <end position="96"/>
    </location>
</feature>
<proteinExistence type="inferred from homology"/>
<dbReference type="PANTHER" id="PTHR43701">
    <property type="entry name" value="MEMBRANE TRANSPORTER PROTEIN MJ0441-RELATED"/>
    <property type="match status" value="1"/>
</dbReference>
<keyword evidence="4 5" id="KW-0472">Membrane</keyword>
<reference evidence="6" key="1">
    <citation type="journal article" date="2020" name="mSystems">
        <title>Genome- and Community-Level Interaction Insights into Carbon Utilization and Element Cycling Functions of Hydrothermarchaeota in Hydrothermal Sediment.</title>
        <authorList>
            <person name="Zhou Z."/>
            <person name="Liu Y."/>
            <person name="Xu W."/>
            <person name="Pan J."/>
            <person name="Luo Z.H."/>
            <person name="Li M."/>
        </authorList>
    </citation>
    <scope>NUCLEOTIDE SEQUENCE [LARGE SCALE GENOMIC DNA]</scope>
    <source>
        <strain evidence="6">HyVt-628</strain>
    </source>
</reference>
<feature type="transmembrane region" description="Helical" evidence="5">
    <location>
        <begin position="42"/>
        <end position="61"/>
    </location>
</feature>
<dbReference type="InterPro" id="IPR002781">
    <property type="entry name" value="TM_pro_TauE-like"/>
</dbReference>
<dbReference type="PANTHER" id="PTHR43701:SF2">
    <property type="entry name" value="MEMBRANE TRANSPORTER PROTEIN YJNA-RELATED"/>
    <property type="match status" value="1"/>
</dbReference>
<evidence type="ECO:0000313" key="6">
    <source>
        <dbReference type="EMBL" id="HHE07437.1"/>
    </source>
</evidence>
<comment type="subcellular location">
    <subcellularLocation>
        <location evidence="5">Cell membrane</location>
        <topology evidence="5">Multi-pass membrane protein</topology>
    </subcellularLocation>
    <subcellularLocation>
        <location evidence="1">Membrane</location>
        <topology evidence="1">Multi-pass membrane protein</topology>
    </subcellularLocation>
</comment>
<protein>
    <recommendedName>
        <fullName evidence="5">Probable membrane transporter protein</fullName>
    </recommendedName>
</protein>
<evidence type="ECO:0000256" key="5">
    <source>
        <dbReference type="RuleBase" id="RU363041"/>
    </source>
</evidence>
<comment type="caution">
    <text evidence="6">The sequence shown here is derived from an EMBL/GenBank/DDBJ whole genome shotgun (WGS) entry which is preliminary data.</text>
</comment>
<evidence type="ECO:0000256" key="4">
    <source>
        <dbReference type="ARBA" id="ARBA00023136"/>
    </source>
</evidence>
<accession>A0A7C5HGW0</accession>
<feature type="transmembrane region" description="Helical" evidence="5">
    <location>
        <begin position="102"/>
        <end position="119"/>
    </location>
</feature>
<comment type="similarity">
    <text evidence="5">Belongs to the 4-toluene sulfonate uptake permease (TSUP) (TC 2.A.102) family.</text>
</comment>
<dbReference type="AlphaFoldDB" id="A0A7C5HGW0"/>
<name>A0A7C5HGW0_9CHLB</name>